<accession>A0A370GPT6</accession>
<protein>
    <submittedName>
        <fullName evidence="1">Coenzyme PQQ synthesis protein D (PqqD)</fullName>
    </submittedName>
</protein>
<gene>
    <name evidence="1" type="ORF">DFR59_102329</name>
</gene>
<dbReference type="InterPro" id="IPR041881">
    <property type="entry name" value="PqqD_sf"/>
</dbReference>
<organism evidence="1 2">
    <name type="scientific">Falsibacillus pallidus</name>
    <dbReference type="NCBI Taxonomy" id="493781"/>
    <lineage>
        <taxon>Bacteria</taxon>
        <taxon>Bacillati</taxon>
        <taxon>Bacillota</taxon>
        <taxon>Bacilli</taxon>
        <taxon>Bacillales</taxon>
        <taxon>Bacillaceae</taxon>
        <taxon>Falsibacillus</taxon>
    </lineage>
</organism>
<reference evidence="1 2" key="1">
    <citation type="submission" date="2018-07" db="EMBL/GenBank/DDBJ databases">
        <title>Genomic Encyclopedia of Type Strains, Phase IV (KMG-IV): sequencing the most valuable type-strain genomes for metagenomic binning, comparative biology and taxonomic classification.</title>
        <authorList>
            <person name="Goeker M."/>
        </authorList>
    </citation>
    <scope>NUCLEOTIDE SEQUENCE [LARGE SCALE GENOMIC DNA]</scope>
    <source>
        <strain evidence="1 2">DSM 25281</strain>
    </source>
</reference>
<comment type="caution">
    <text evidence="1">The sequence shown here is derived from an EMBL/GenBank/DDBJ whole genome shotgun (WGS) entry which is preliminary data.</text>
</comment>
<dbReference type="Pfam" id="PF05402">
    <property type="entry name" value="PqqD"/>
    <property type="match status" value="1"/>
</dbReference>
<evidence type="ECO:0000313" key="2">
    <source>
        <dbReference type="Proteomes" id="UP000255326"/>
    </source>
</evidence>
<proteinExistence type="predicted"/>
<keyword evidence="2" id="KW-1185">Reference proteome</keyword>
<dbReference type="OrthoDB" id="1495225at2"/>
<dbReference type="NCBIfam" id="NF033536">
    <property type="entry name" value="lasso_PqqD_Bac"/>
    <property type="match status" value="1"/>
</dbReference>
<dbReference type="Gene3D" id="1.10.10.1150">
    <property type="entry name" value="Coenzyme PQQ synthesis protein D (PqqD)"/>
    <property type="match status" value="1"/>
</dbReference>
<dbReference type="Proteomes" id="UP000255326">
    <property type="component" value="Unassembled WGS sequence"/>
</dbReference>
<evidence type="ECO:0000313" key="1">
    <source>
        <dbReference type="EMBL" id="RDI45697.1"/>
    </source>
</evidence>
<dbReference type="AlphaFoldDB" id="A0A370GPT6"/>
<dbReference type="InterPro" id="IPR008792">
    <property type="entry name" value="PQQD"/>
</dbReference>
<sequence>MIEIKEISLSEIVVKNSGYIESDMDGEKVMLSIENGKYYNLGKVGGEIWDLIHTPIKIETILSKLHSTYEIDENTCKEHVISFIETLMKEGLIKRV</sequence>
<dbReference type="EMBL" id="QQAY01000002">
    <property type="protein sequence ID" value="RDI45697.1"/>
    <property type="molecule type" value="Genomic_DNA"/>
</dbReference>
<dbReference type="RefSeq" id="WP_114744520.1">
    <property type="nucleotide sequence ID" value="NZ_QQAY01000002.1"/>
</dbReference>
<name>A0A370GPT6_9BACI</name>